<comment type="caution">
    <text evidence="1">The sequence shown here is derived from an EMBL/GenBank/DDBJ whole genome shotgun (WGS) entry which is preliminary data.</text>
</comment>
<reference evidence="1 2" key="1">
    <citation type="submission" date="2020-02" db="EMBL/GenBank/DDBJ databases">
        <authorList>
            <person name="Ma Q."/>
            <person name="Huang Y."/>
            <person name="Song X."/>
            <person name="Pei D."/>
        </authorList>
    </citation>
    <scope>NUCLEOTIDE SEQUENCE [LARGE SCALE GENOMIC DNA]</scope>
    <source>
        <strain evidence="1">Sxm20200214</strain>
        <tissue evidence="1">Leaf</tissue>
    </source>
</reference>
<proteinExistence type="predicted"/>
<dbReference type="EMBL" id="JAAMPC010000006">
    <property type="protein sequence ID" value="KAG2307767.1"/>
    <property type="molecule type" value="Genomic_DNA"/>
</dbReference>
<organism evidence="1 2">
    <name type="scientific">Brassica carinata</name>
    <name type="common">Ethiopian mustard</name>
    <name type="synonym">Abyssinian cabbage</name>
    <dbReference type="NCBI Taxonomy" id="52824"/>
    <lineage>
        <taxon>Eukaryota</taxon>
        <taxon>Viridiplantae</taxon>
        <taxon>Streptophyta</taxon>
        <taxon>Embryophyta</taxon>
        <taxon>Tracheophyta</taxon>
        <taxon>Spermatophyta</taxon>
        <taxon>Magnoliopsida</taxon>
        <taxon>eudicotyledons</taxon>
        <taxon>Gunneridae</taxon>
        <taxon>Pentapetalae</taxon>
        <taxon>rosids</taxon>
        <taxon>malvids</taxon>
        <taxon>Brassicales</taxon>
        <taxon>Brassicaceae</taxon>
        <taxon>Brassiceae</taxon>
        <taxon>Brassica</taxon>
    </lineage>
</organism>
<evidence type="ECO:0008006" key="3">
    <source>
        <dbReference type="Google" id="ProtNLM"/>
    </source>
</evidence>
<evidence type="ECO:0000313" key="1">
    <source>
        <dbReference type="EMBL" id="KAG2307767.1"/>
    </source>
</evidence>
<accession>A0A8X8AQC7</accession>
<protein>
    <recommendedName>
        <fullName evidence="3">DC1 domain-containing protein</fullName>
    </recommendedName>
</protein>
<gene>
    <name evidence="1" type="ORF">Bca52824_027515</name>
</gene>
<keyword evidence="2" id="KW-1185">Reference proteome</keyword>
<evidence type="ECO:0000313" key="2">
    <source>
        <dbReference type="Proteomes" id="UP000886595"/>
    </source>
</evidence>
<sequence length="264" mass="30397">MITHSFHPQHPLWLFKSETLPDHQNGCMCCSLGGEELMLVVDQHKLHLLMKNVSFAYDACGFESKVIDLLIFSDVSKRCQACKLPVVYNPYFCCYKGCEFFLDESCANLPRRKISYKKKNLRLQYLWVSFLMGSSIHNLDVLQSLCPSKHQFMIHEHLLTIKSDDLQICSVCKFWASPILSCATCGFYTCKEDYCFSLHFSHSLCNRCFTFEVKTVLQATLLHMLECKGLEVIMSKVGGGDKYLCSCSCLMRNRQSSKEFVIHR</sequence>
<dbReference type="Proteomes" id="UP000886595">
    <property type="component" value="Unassembled WGS sequence"/>
</dbReference>
<dbReference type="AlphaFoldDB" id="A0A8X8AQC7"/>
<name>A0A8X8AQC7_BRACI</name>